<dbReference type="SUPFAM" id="SSF47565">
    <property type="entry name" value="Insect pheromone/odorant-binding proteins"/>
    <property type="match status" value="1"/>
</dbReference>
<dbReference type="InterPro" id="IPR006170">
    <property type="entry name" value="PBP/GOBP"/>
</dbReference>
<accession>A0A9N9TRM1</accession>
<dbReference type="AlphaFoldDB" id="A0A9N9TRM1"/>
<gene>
    <name evidence="2" type="ORF">PHYEVI_LOCUS10016</name>
</gene>
<dbReference type="Proteomes" id="UP001153712">
    <property type="component" value="Chromosome 7"/>
</dbReference>
<dbReference type="CDD" id="cd23992">
    <property type="entry name" value="PBP_GOBP"/>
    <property type="match status" value="1"/>
</dbReference>
<dbReference type="EMBL" id="OU900100">
    <property type="protein sequence ID" value="CAG9863732.1"/>
    <property type="molecule type" value="Genomic_DNA"/>
</dbReference>
<sequence>MRSLIVLALFATLTLGFHINDEEEISLRRIHGDCLQQYYIPSHFLTHRHEYHRIPKLKEHLACLAQNYGFMSETGHFDTSIIYNKLSNACDSEDAELIMNKCAIELDDIFETAAKFWYCLEDEGLPYMSRFIDYYQ</sequence>
<keyword evidence="1" id="KW-0732">Signal</keyword>
<evidence type="ECO:0000313" key="2">
    <source>
        <dbReference type="EMBL" id="CAG9863732.1"/>
    </source>
</evidence>
<name>A0A9N9TRM1_PHYSR</name>
<feature type="signal peptide" evidence="1">
    <location>
        <begin position="1"/>
        <end position="16"/>
    </location>
</feature>
<proteinExistence type="predicted"/>
<dbReference type="Pfam" id="PF01395">
    <property type="entry name" value="PBP_GOBP"/>
    <property type="match status" value="1"/>
</dbReference>
<dbReference type="InterPro" id="IPR036728">
    <property type="entry name" value="PBP_GOBP_sf"/>
</dbReference>
<evidence type="ECO:0000313" key="3">
    <source>
        <dbReference type="Proteomes" id="UP001153712"/>
    </source>
</evidence>
<reference evidence="2" key="1">
    <citation type="submission" date="2022-01" db="EMBL/GenBank/DDBJ databases">
        <authorList>
            <person name="King R."/>
        </authorList>
    </citation>
    <scope>NUCLEOTIDE SEQUENCE</scope>
</reference>
<evidence type="ECO:0000256" key="1">
    <source>
        <dbReference type="SAM" id="SignalP"/>
    </source>
</evidence>
<dbReference type="Gene3D" id="1.10.238.20">
    <property type="entry name" value="Pheromone/general odorant binding protein domain"/>
    <property type="match status" value="1"/>
</dbReference>
<protein>
    <submittedName>
        <fullName evidence="2">Uncharacterized protein</fullName>
    </submittedName>
</protein>
<organism evidence="2 3">
    <name type="scientific">Phyllotreta striolata</name>
    <name type="common">Striped flea beetle</name>
    <name type="synonym">Crioceris striolata</name>
    <dbReference type="NCBI Taxonomy" id="444603"/>
    <lineage>
        <taxon>Eukaryota</taxon>
        <taxon>Metazoa</taxon>
        <taxon>Ecdysozoa</taxon>
        <taxon>Arthropoda</taxon>
        <taxon>Hexapoda</taxon>
        <taxon>Insecta</taxon>
        <taxon>Pterygota</taxon>
        <taxon>Neoptera</taxon>
        <taxon>Endopterygota</taxon>
        <taxon>Coleoptera</taxon>
        <taxon>Polyphaga</taxon>
        <taxon>Cucujiformia</taxon>
        <taxon>Chrysomeloidea</taxon>
        <taxon>Chrysomelidae</taxon>
        <taxon>Galerucinae</taxon>
        <taxon>Alticini</taxon>
        <taxon>Phyllotreta</taxon>
    </lineage>
</organism>
<dbReference type="GO" id="GO:0005549">
    <property type="term" value="F:odorant binding"/>
    <property type="evidence" value="ECO:0007669"/>
    <property type="project" value="InterPro"/>
</dbReference>
<feature type="chain" id="PRO_5040182431" evidence="1">
    <location>
        <begin position="17"/>
        <end position="136"/>
    </location>
</feature>
<keyword evidence="3" id="KW-1185">Reference proteome</keyword>